<organism evidence="2 3">
    <name type="scientific">Citrus x changshan-huyou</name>
    <dbReference type="NCBI Taxonomy" id="2935761"/>
    <lineage>
        <taxon>Eukaryota</taxon>
        <taxon>Viridiplantae</taxon>
        <taxon>Streptophyta</taxon>
        <taxon>Embryophyta</taxon>
        <taxon>Tracheophyta</taxon>
        <taxon>Spermatophyta</taxon>
        <taxon>Magnoliopsida</taxon>
        <taxon>eudicotyledons</taxon>
        <taxon>Gunneridae</taxon>
        <taxon>Pentapetalae</taxon>
        <taxon>rosids</taxon>
        <taxon>malvids</taxon>
        <taxon>Sapindales</taxon>
        <taxon>Rutaceae</taxon>
        <taxon>Aurantioideae</taxon>
        <taxon>Citrus</taxon>
    </lineage>
</organism>
<gene>
    <name evidence="2" type="ORF">WN944_000976</name>
</gene>
<feature type="region of interest" description="Disordered" evidence="1">
    <location>
        <begin position="108"/>
        <end position="138"/>
    </location>
</feature>
<dbReference type="AlphaFoldDB" id="A0AAP0QQA7"/>
<dbReference type="EMBL" id="JBCGBO010000004">
    <property type="protein sequence ID" value="KAK9208617.1"/>
    <property type="molecule type" value="Genomic_DNA"/>
</dbReference>
<name>A0AAP0QQA7_9ROSI</name>
<protein>
    <submittedName>
        <fullName evidence="2">Uncharacterized protein</fullName>
    </submittedName>
</protein>
<reference evidence="2 3" key="1">
    <citation type="submission" date="2024-05" db="EMBL/GenBank/DDBJ databases">
        <title>Haplotype-resolved chromosome-level genome assembly of Huyou (Citrus changshanensis).</title>
        <authorList>
            <person name="Miao C."/>
            <person name="Chen W."/>
            <person name="Wu Y."/>
            <person name="Wang L."/>
            <person name="Zhao S."/>
            <person name="Grierson D."/>
            <person name="Xu C."/>
            <person name="Chen K."/>
        </authorList>
    </citation>
    <scope>NUCLEOTIDE SEQUENCE [LARGE SCALE GENOMIC DNA]</scope>
    <source>
        <strain evidence="2">01-14</strain>
        <tissue evidence="2">Leaf</tissue>
    </source>
</reference>
<dbReference type="Proteomes" id="UP001428341">
    <property type="component" value="Unassembled WGS sequence"/>
</dbReference>
<evidence type="ECO:0000313" key="3">
    <source>
        <dbReference type="Proteomes" id="UP001428341"/>
    </source>
</evidence>
<evidence type="ECO:0000256" key="1">
    <source>
        <dbReference type="SAM" id="MobiDB-lite"/>
    </source>
</evidence>
<evidence type="ECO:0000313" key="2">
    <source>
        <dbReference type="EMBL" id="KAK9208617.1"/>
    </source>
</evidence>
<sequence length="138" mass="15412">MSQELLAAIESERLSKSRHIALATPVTFPEDFDGIFQDGTYFDYDNKEAHVTQHLAAARYFHQRDMQRYPGLDVSQVVDSGFVANASLILPTNMNIPNFCHGVFFKQPPPDSPRRSNPSKVFSFSESVKSKSSAASAR</sequence>
<feature type="compositionally biased region" description="Low complexity" evidence="1">
    <location>
        <begin position="115"/>
        <end position="138"/>
    </location>
</feature>
<proteinExistence type="predicted"/>
<keyword evidence="3" id="KW-1185">Reference proteome</keyword>
<comment type="caution">
    <text evidence="2">The sequence shown here is derived from an EMBL/GenBank/DDBJ whole genome shotgun (WGS) entry which is preliminary data.</text>
</comment>
<accession>A0AAP0QQA7</accession>